<keyword evidence="1" id="KW-0808">Transferase</keyword>
<evidence type="ECO:0000313" key="7">
    <source>
        <dbReference type="Proteomes" id="UP000281406"/>
    </source>
</evidence>
<dbReference type="PANTHER" id="PTHR37984">
    <property type="entry name" value="PROTEIN CBG26694"/>
    <property type="match status" value="1"/>
</dbReference>
<evidence type="ECO:0000256" key="5">
    <source>
        <dbReference type="SAM" id="MobiDB-lite"/>
    </source>
</evidence>
<evidence type="ECO:0008006" key="8">
    <source>
        <dbReference type="Google" id="ProtNLM"/>
    </source>
</evidence>
<evidence type="ECO:0000256" key="2">
    <source>
        <dbReference type="ARBA" id="ARBA00022695"/>
    </source>
</evidence>
<dbReference type="PANTHER" id="PTHR37984:SF5">
    <property type="entry name" value="PROTEIN NYNRIN-LIKE"/>
    <property type="match status" value="1"/>
</dbReference>
<dbReference type="GO" id="GO:0004519">
    <property type="term" value="F:endonuclease activity"/>
    <property type="evidence" value="ECO:0007669"/>
    <property type="project" value="UniProtKB-KW"/>
</dbReference>
<keyword evidence="7" id="KW-1185">Reference proteome</keyword>
<dbReference type="OrthoDB" id="775972at2759"/>
<dbReference type="GO" id="GO:0016779">
    <property type="term" value="F:nucleotidyltransferase activity"/>
    <property type="evidence" value="ECO:0007669"/>
    <property type="project" value="UniProtKB-KW"/>
</dbReference>
<feature type="region of interest" description="Disordered" evidence="5">
    <location>
        <begin position="321"/>
        <end position="369"/>
    </location>
</feature>
<comment type="caution">
    <text evidence="6">The sequence shown here is derived from an EMBL/GenBank/DDBJ whole genome shotgun (WGS) entry which is preliminary data.</text>
</comment>
<keyword evidence="2" id="KW-0548">Nucleotidyltransferase</keyword>
<accession>A0A3N0XWK3</accession>
<proteinExistence type="predicted"/>
<protein>
    <recommendedName>
        <fullName evidence="8">CCHC-type domain-containing protein</fullName>
    </recommendedName>
</protein>
<organism evidence="6 7">
    <name type="scientific">Anabarilius grahami</name>
    <name type="common">Kanglang fish</name>
    <name type="synonym">Barilius grahami</name>
    <dbReference type="NCBI Taxonomy" id="495550"/>
    <lineage>
        <taxon>Eukaryota</taxon>
        <taxon>Metazoa</taxon>
        <taxon>Chordata</taxon>
        <taxon>Craniata</taxon>
        <taxon>Vertebrata</taxon>
        <taxon>Euteleostomi</taxon>
        <taxon>Actinopterygii</taxon>
        <taxon>Neopterygii</taxon>
        <taxon>Teleostei</taxon>
        <taxon>Ostariophysi</taxon>
        <taxon>Cypriniformes</taxon>
        <taxon>Xenocyprididae</taxon>
        <taxon>Xenocypridinae</taxon>
        <taxon>Xenocypridinae incertae sedis</taxon>
        <taxon>Anabarilius</taxon>
    </lineage>
</organism>
<sequence length="381" mass="42859">MAKFQAPESFDFTQPSARPTWRHRFSRYRIASKLDQEDGEVKRNTIHERACFHRRSQLQGESMEAFVRQMYKLAEHCDFGQTKDEQIRDRIVIGIADGEVSQKLQLEPDLTLEKAISIARQSELVKTQNASARATNVEVGAINARKFKQPKQYDKRYAKNKDNEQYKCAQQAKNRKGCTRCGRQHEYGACPAKGKCCRKCNKTGHFEAMCKTKNMNALKATDCDSDEGSAWILGAVAEVVDSEEDKWYEDLEINGTTVTFRIGTGADVTVIPEQTFLKLQQRPLLIKTKSTFTSIGGTLICKGKFMTRCKRNRRHLLEEPTTQVTAKETSDFDIPDSDAPPAATNASVPCVPTIPTGSGSSPKRTFAGRAIKPPARFKNYV</sequence>
<dbReference type="InterPro" id="IPR050951">
    <property type="entry name" value="Retrovirus_Pol_polyprotein"/>
</dbReference>
<dbReference type="AlphaFoldDB" id="A0A3N0XWK3"/>
<dbReference type="Proteomes" id="UP000281406">
    <property type="component" value="Unassembled WGS sequence"/>
</dbReference>
<evidence type="ECO:0000256" key="1">
    <source>
        <dbReference type="ARBA" id="ARBA00022679"/>
    </source>
</evidence>
<evidence type="ECO:0000256" key="4">
    <source>
        <dbReference type="ARBA" id="ARBA00022759"/>
    </source>
</evidence>
<keyword evidence="3" id="KW-0540">Nuclease</keyword>
<gene>
    <name evidence="6" type="ORF">DPX16_13891</name>
</gene>
<keyword evidence="4" id="KW-0255">Endonuclease</keyword>
<name>A0A3N0XWK3_ANAGA</name>
<evidence type="ECO:0000313" key="6">
    <source>
        <dbReference type="EMBL" id="ROJ70170.1"/>
    </source>
</evidence>
<dbReference type="SUPFAM" id="SSF50630">
    <property type="entry name" value="Acid proteases"/>
    <property type="match status" value="1"/>
</dbReference>
<reference evidence="6 7" key="1">
    <citation type="submission" date="2018-10" db="EMBL/GenBank/DDBJ databases">
        <title>Genome assembly for a Yunnan-Guizhou Plateau 3E fish, Anabarilius grahami (Regan), and its evolutionary and genetic applications.</title>
        <authorList>
            <person name="Jiang W."/>
        </authorList>
    </citation>
    <scope>NUCLEOTIDE SEQUENCE [LARGE SCALE GENOMIC DNA]</scope>
    <source>
        <strain evidence="6">AG-KIZ</strain>
        <tissue evidence="6">Muscle</tissue>
    </source>
</reference>
<dbReference type="InterPro" id="IPR021109">
    <property type="entry name" value="Peptidase_aspartic_dom_sf"/>
</dbReference>
<keyword evidence="4" id="KW-0378">Hydrolase</keyword>
<evidence type="ECO:0000256" key="3">
    <source>
        <dbReference type="ARBA" id="ARBA00022722"/>
    </source>
</evidence>
<dbReference type="EMBL" id="RJVU01059636">
    <property type="protein sequence ID" value="ROJ70170.1"/>
    <property type="molecule type" value="Genomic_DNA"/>
</dbReference>